<evidence type="ECO:0000256" key="1">
    <source>
        <dbReference type="SAM" id="MobiDB-lite"/>
    </source>
</evidence>
<dbReference type="SUPFAM" id="SSF47113">
    <property type="entry name" value="Histone-fold"/>
    <property type="match status" value="1"/>
</dbReference>
<proteinExistence type="predicted"/>
<feature type="compositionally biased region" description="Polar residues" evidence="1">
    <location>
        <begin position="1"/>
        <end position="11"/>
    </location>
</feature>
<name>A0A7J7YD82_MYOMY</name>
<feature type="region of interest" description="Disordered" evidence="1">
    <location>
        <begin position="1"/>
        <end position="47"/>
    </location>
</feature>
<dbReference type="Proteomes" id="UP000527355">
    <property type="component" value="Unassembled WGS sequence"/>
</dbReference>
<sequence length="122" mass="13354">MSQNQSPADSSKTPDHDLTAELQSPLTYVDRLLQNNQQNQDQSSGADNLVMVMLDSLTDYIVEMVGMEANNQRAPSAPSAPSVPSAPTTEPEAERAANSNEVPRYRDAAFTLFDQKRASRRG</sequence>
<keyword evidence="3" id="KW-1185">Reference proteome</keyword>
<protein>
    <submittedName>
        <fullName evidence="2">Uncharacterized protein</fullName>
    </submittedName>
</protein>
<evidence type="ECO:0000313" key="3">
    <source>
        <dbReference type="Proteomes" id="UP000527355"/>
    </source>
</evidence>
<feature type="region of interest" description="Disordered" evidence="1">
    <location>
        <begin position="70"/>
        <end position="122"/>
    </location>
</feature>
<comment type="caution">
    <text evidence="2">The sequence shown here is derived from an EMBL/GenBank/DDBJ whole genome shotgun (WGS) entry which is preliminary data.</text>
</comment>
<dbReference type="OrthoDB" id="9664162at2759"/>
<evidence type="ECO:0000313" key="2">
    <source>
        <dbReference type="EMBL" id="KAF6359893.1"/>
    </source>
</evidence>
<gene>
    <name evidence="2" type="ORF">mMyoMyo1_006576</name>
</gene>
<dbReference type="InterPro" id="IPR009072">
    <property type="entry name" value="Histone-fold"/>
</dbReference>
<dbReference type="GO" id="GO:0046982">
    <property type="term" value="F:protein heterodimerization activity"/>
    <property type="evidence" value="ECO:0007669"/>
    <property type="project" value="InterPro"/>
</dbReference>
<dbReference type="EMBL" id="JABWUV010000004">
    <property type="protein sequence ID" value="KAF6359893.1"/>
    <property type="molecule type" value="Genomic_DNA"/>
</dbReference>
<accession>A0A7J7YD82</accession>
<organism evidence="2 3">
    <name type="scientific">Myotis myotis</name>
    <name type="common">Greater mouse-eared bat</name>
    <name type="synonym">Vespertilio myotis</name>
    <dbReference type="NCBI Taxonomy" id="51298"/>
    <lineage>
        <taxon>Eukaryota</taxon>
        <taxon>Metazoa</taxon>
        <taxon>Chordata</taxon>
        <taxon>Craniata</taxon>
        <taxon>Vertebrata</taxon>
        <taxon>Euteleostomi</taxon>
        <taxon>Mammalia</taxon>
        <taxon>Eutheria</taxon>
        <taxon>Laurasiatheria</taxon>
        <taxon>Chiroptera</taxon>
        <taxon>Yangochiroptera</taxon>
        <taxon>Vespertilionidae</taxon>
        <taxon>Myotis</taxon>
    </lineage>
</organism>
<dbReference type="AlphaFoldDB" id="A0A7J7YD82"/>
<feature type="compositionally biased region" description="Low complexity" evidence="1">
    <location>
        <begin position="74"/>
        <end position="90"/>
    </location>
</feature>
<dbReference type="VEuPathDB" id="HostDB:LOC118653893"/>
<reference evidence="2 3" key="1">
    <citation type="journal article" date="2020" name="Nature">
        <title>Six reference-quality genomes reveal evolution of bat adaptations.</title>
        <authorList>
            <person name="Jebb D."/>
            <person name="Huang Z."/>
            <person name="Pippel M."/>
            <person name="Hughes G.M."/>
            <person name="Lavrichenko K."/>
            <person name="Devanna P."/>
            <person name="Winkler S."/>
            <person name="Jermiin L.S."/>
            <person name="Skirmuntt E.C."/>
            <person name="Katzourakis A."/>
            <person name="Burkitt-Gray L."/>
            <person name="Ray D.A."/>
            <person name="Sullivan K.A.M."/>
            <person name="Roscito J.G."/>
            <person name="Kirilenko B.M."/>
            <person name="Davalos L.M."/>
            <person name="Corthals A.P."/>
            <person name="Power M.L."/>
            <person name="Jones G."/>
            <person name="Ransome R.D."/>
            <person name="Dechmann D.K.N."/>
            <person name="Locatelli A.G."/>
            <person name="Puechmaille S.J."/>
            <person name="Fedrigo O."/>
            <person name="Jarvis E.D."/>
            <person name="Hiller M."/>
            <person name="Vernes S.C."/>
            <person name="Myers E.W."/>
            <person name="Teeling E.C."/>
        </authorList>
    </citation>
    <scope>NUCLEOTIDE SEQUENCE [LARGE SCALE GENOMIC DNA]</scope>
    <source>
        <strain evidence="2">MMyoMyo1</strain>
        <tissue evidence="2">Flight muscle</tissue>
    </source>
</reference>